<proteinExistence type="predicted"/>
<dbReference type="Proteomes" id="UP001521184">
    <property type="component" value="Unassembled WGS sequence"/>
</dbReference>
<name>A0ABR3U6N3_9PEZI</name>
<dbReference type="Gene3D" id="3.30.900.10">
    <property type="entry name" value="HORMA domain"/>
    <property type="match status" value="1"/>
</dbReference>
<reference evidence="7 8" key="1">
    <citation type="journal article" date="2023" name="Plant Dis.">
        <title>First Report of Diplodia intermedia Causing Canker and Dieback Diseases on Apple Trees in Canada.</title>
        <authorList>
            <person name="Ellouze W."/>
            <person name="Ilyukhin E."/>
            <person name="Sulman M."/>
            <person name="Ali S."/>
        </authorList>
    </citation>
    <scope>NUCLEOTIDE SEQUENCE [LARGE SCALE GENOMIC DNA]</scope>
    <source>
        <strain evidence="7 8">M45-28</strain>
    </source>
</reference>
<accession>A0ABR3U6N3</accession>
<dbReference type="EMBL" id="JAKEKT020000001">
    <property type="protein sequence ID" value="KAL1652339.1"/>
    <property type="molecule type" value="Genomic_DNA"/>
</dbReference>
<evidence type="ECO:0000313" key="8">
    <source>
        <dbReference type="Proteomes" id="UP001521184"/>
    </source>
</evidence>
<evidence type="ECO:0000256" key="4">
    <source>
        <dbReference type="ARBA" id="ARBA00023242"/>
    </source>
</evidence>
<comment type="subcellular location">
    <subcellularLocation>
        <location evidence="2">Chromosome</location>
    </subcellularLocation>
    <subcellularLocation>
        <location evidence="1">Nucleus</location>
    </subcellularLocation>
</comment>
<evidence type="ECO:0000256" key="1">
    <source>
        <dbReference type="ARBA" id="ARBA00004123"/>
    </source>
</evidence>
<dbReference type="PANTHER" id="PTHR48225">
    <property type="entry name" value="HORMA DOMAIN-CONTAINING PROTEIN 1"/>
    <property type="match status" value="1"/>
</dbReference>
<keyword evidence="4" id="KW-0539">Nucleus</keyword>
<protein>
    <recommendedName>
        <fullName evidence="6">HORMA domain-containing protein</fullName>
    </recommendedName>
</protein>
<feature type="domain" description="HORMA" evidence="6">
    <location>
        <begin position="1"/>
        <end position="177"/>
    </location>
</feature>
<dbReference type="InterPro" id="IPR003511">
    <property type="entry name" value="HORMA_dom"/>
</dbReference>
<evidence type="ECO:0000256" key="2">
    <source>
        <dbReference type="ARBA" id="ARBA00004286"/>
    </source>
</evidence>
<dbReference type="PROSITE" id="PS50815">
    <property type="entry name" value="HORMA"/>
    <property type="match status" value="1"/>
</dbReference>
<comment type="caution">
    <text evidence="7">The sequence shown here is derived from an EMBL/GenBank/DDBJ whole genome shotgun (WGS) entry which is preliminary data.</text>
</comment>
<sequence>MKAKHNDHTQSMHLLQREGNTKTQAFMDYIEDGAFDAIQKGFLRAFQLKIFADPDRQENVLETHTLHFSYHRPAGTADNAVSGIEMTGPEGKRLSLVNLKIGLAEFIRSLSTYVDNLPELPEKRYFKPKLFYTDDCPDEYQAPGFIPPKTAAVSFPQNDELVKQTHQLESYSGGFHK</sequence>
<keyword evidence="5" id="KW-0469">Meiosis</keyword>
<gene>
    <name evidence="7" type="ORF">SLS58_000466</name>
</gene>
<evidence type="ECO:0000259" key="6">
    <source>
        <dbReference type="PROSITE" id="PS50815"/>
    </source>
</evidence>
<dbReference type="InterPro" id="IPR051294">
    <property type="entry name" value="HORMA_MeioticProgression"/>
</dbReference>
<evidence type="ECO:0000256" key="3">
    <source>
        <dbReference type="ARBA" id="ARBA00022454"/>
    </source>
</evidence>
<keyword evidence="3" id="KW-0158">Chromosome</keyword>
<evidence type="ECO:0000256" key="5">
    <source>
        <dbReference type="ARBA" id="ARBA00023254"/>
    </source>
</evidence>
<keyword evidence="8" id="KW-1185">Reference proteome</keyword>
<organism evidence="7 8">
    <name type="scientific">Diplodia intermedia</name>
    <dbReference type="NCBI Taxonomy" id="856260"/>
    <lineage>
        <taxon>Eukaryota</taxon>
        <taxon>Fungi</taxon>
        <taxon>Dikarya</taxon>
        <taxon>Ascomycota</taxon>
        <taxon>Pezizomycotina</taxon>
        <taxon>Dothideomycetes</taxon>
        <taxon>Dothideomycetes incertae sedis</taxon>
        <taxon>Botryosphaeriales</taxon>
        <taxon>Botryosphaeriaceae</taxon>
        <taxon>Diplodia</taxon>
    </lineage>
</organism>
<dbReference type="InterPro" id="IPR036570">
    <property type="entry name" value="HORMA_dom_sf"/>
</dbReference>
<dbReference type="SUPFAM" id="SSF56019">
    <property type="entry name" value="The spindle assembly checkpoint protein mad2"/>
    <property type="match status" value="1"/>
</dbReference>
<evidence type="ECO:0000313" key="7">
    <source>
        <dbReference type="EMBL" id="KAL1652339.1"/>
    </source>
</evidence>
<dbReference type="Pfam" id="PF02301">
    <property type="entry name" value="HORMA"/>
    <property type="match status" value="1"/>
</dbReference>
<dbReference type="PANTHER" id="PTHR48225:SF7">
    <property type="entry name" value="MEIOSIS-SPECIFIC PROTEIN HOP1"/>
    <property type="match status" value="1"/>
</dbReference>